<evidence type="ECO:0000313" key="3">
    <source>
        <dbReference type="Proteomes" id="UP000886885"/>
    </source>
</evidence>
<organism evidence="2 3">
    <name type="scientific">Populus tomentosa</name>
    <name type="common">Chinese white poplar</name>
    <dbReference type="NCBI Taxonomy" id="118781"/>
    <lineage>
        <taxon>Eukaryota</taxon>
        <taxon>Viridiplantae</taxon>
        <taxon>Streptophyta</taxon>
        <taxon>Embryophyta</taxon>
        <taxon>Tracheophyta</taxon>
        <taxon>Spermatophyta</taxon>
        <taxon>Magnoliopsida</taxon>
        <taxon>eudicotyledons</taxon>
        <taxon>Gunneridae</taxon>
        <taxon>Pentapetalae</taxon>
        <taxon>rosids</taxon>
        <taxon>fabids</taxon>
        <taxon>Malpighiales</taxon>
        <taxon>Salicaceae</taxon>
        <taxon>Saliceae</taxon>
        <taxon>Populus</taxon>
    </lineage>
</organism>
<dbReference type="Proteomes" id="UP000886885">
    <property type="component" value="Chromosome 12D"/>
</dbReference>
<accession>A0A8X7YQ14</accession>
<feature type="region of interest" description="Disordered" evidence="1">
    <location>
        <begin position="34"/>
        <end position="61"/>
    </location>
</feature>
<sequence>MSTSPHPKVSISSTRRPSPYVHLLNPAAEYTTFSTFTSRPSQPPPAKSEEERGRSSISLPDEGLTPILSTLEPVRVLAVIDGHNSADGGRYGLWIWLSVVKKDMVCEKGRPTVGLLGEEKKSTFLALCVWLASTVARRRKCKMTGSVEQESVGATGVVVMEYERVCV</sequence>
<gene>
    <name evidence="2" type="ORF">POTOM_043136</name>
</gene>
<proteinExistence type="predicted"/>
<dbReference type="EMBL" id="JAAWWB010000024">
    <property type="protein sequence ID" value="KAG6753092.1"/>
    <property type="molecule type" value="Genomic_DNA"/>
</dbReference>
<protein>
    <submittedName>
        <fullName evidence="2">Uncharacterized protein</fullName>
    </submittedName>
</protein>
<reference evidence="2" key="1">
    <citation type="journal article" date="2020" name="bioRxiv">
        <title>Hybrid origin of Populus tomentosa Carr. identified through genome sequencing and phylogenomic analysis.</title>
        <authorList>
            <person name="An X."/>
            <person name="Gao K."/>
            <person name="Chen Z."/>
            <person name="Li J."/>
            <person name="Yang X."/>
            <person name="Yang X."/>
            <person name="Zhou J."/>
            <person name="Guo T."/>
            <person name="Zhao T."/>
            <person name="Huang S."/>
            <person name="Miao D."/>
            <person name="Khan W.U."/>
            <person name="Rao P."/>
            <person name="Ye M."/>
            <person name="Lei B."/>
            <person name="Liao W."/>
            <person name="Wang J."/>
            <person name="Ji L."/>
            <person name="Li Y."/>
            <person name="Guo B."/>
            <person name="Mustafa N.S."/>
            <person name="Li S."/>
            <person name="Yun Q."/>
            <person name="Keller S.R."/>
            <person name="Mao J."/>
            <person name="Zhang R."/>
            <person name="Strauss S.H."/>
        </authorList>
    </citation>
    <scope>NUCLEOTIDE SEQUENCE</scope>
    <source>
        <strain evidence="2">GM15</strain>
        <tissue evidence="2">Leaf</tissue>
    </source>
</reference>
<keyword evidence="3" id="KW-1185">Reference proteome</keyword>
<evidence type="ECO:0000256" key="1">
    <source>
        <dbReference type="SAM" id="MobiDB-lite"/>
    </source>
</evidence>
<evidence type="ECO:0000313" key="2">
    <source>
        <dbReference type="EMBL" id="KAG6753092.1"/>
    </source>
</evidence>
<dbReference type="AlphaFoldDB" id="A0A8X7YQ14"/>
<comment type="caution">
    <text evidence="2">The sequence shown here is derived from an EMBL/GenBank/DDBJ whole genome shotgun (WGS) entry which is preliminary data.</text>
</comment>
<name>A0A8X7YQ14_POPTO</name>